<feature type="compositionally biased region" description="Basic and acidic residues" evidence="1">
    <location>
        <begin position="125"/>
        <end position="135"/>
    </location>
</feature>
<dbReference type="PROSITE" id="PS50926">
    <property type="entry name" value="TRAM"/>
    <property type="match status" value="1"/>
</dbReference>
<dbReference type="AlphaFoldDB" id="A0A1H0Z9J3"/>
<reference evidence="4" key="1">
    <citation type="submission" date="2016-10" db="EMBL/GenBank/DDBJ databases">
        <authorList>
            <person name="Varghese N."/>
            <person name="Submissions S."/>
        </authorList>
    </citation>
    <scope>NUCLEOTIDE SEQUENCE [LARGE SCALE GENOMIC DNA]</scope>
    <source>
        <strain evidence="4">CGMCC 1.12397</strain>
    </source>
</reference>
<dbReference type="RefSeq" id="WP_092533979.1">
    <property type="nucleotide sequence ID" value="NZ_FNKQ01000001.1"/>
</dbReference>
<sequence length="178" mass="20290">MVALSPGDELEVTIDRESKSGNCIAEPEGTTKHVNLGEVDYREDDVVKVRITDKKHGNYYADVIKTVSRTRKLEKEQSVGKTRSMSSATETVHDRDFDPRTHGAPEISRSEPKDYECREDDEEDQPKKRSSKPDMDSLATIAENCEDSFTETQEKQARVVIRKRRWGMQAPFDVSKKP</sequence>
<feature type="compositionally biased region" description="Polar residues" evidence="1">
    <location>
        <begin position="79"/>
        <end position="90"/>
    </location>
</feature>
<feature type="region of interest" description="Disordered" evidence="1">
    <location>
        <begin position="70"/>
        <end position="154"/>
    </location>
</feature>
<dbReference type="Proteomes" id="UP000199289">
    <property type="component" value="Unassembled WGS sequence"/>
</dbReference>
<accession>A0A1H0Z9J3</accession>
<evidence type="ECO:0000313" key="4">
    <source>
        <dbReference type="Proteomes" id="UP000199289"/>
    </source>
</evidence>
<feature type="domain" description="TRAM" evidence="2">
    <location>
        <begin position="3"/>
        <end position="65"/>
    </location>
</feature>
<evidence type="ECO:0000256" key="1">
    <source>
        <dbReference type="SAM" id="MobiDB-lite"/>
    </source>
</evidence>
<gene>
    <name evidence="3" type="ORF">SAMN05216278_1082</name>
</gene>
<organism evidence="3 4">
    <name type="scientific">Halopelagius longus</name>
    <dbReference type="NCBI Taxonomy" id="1236180"/>
    <lineage>
        <taxon>Archaea</taxon>
        <taxon>Methanobacteriati</taxon>
        <taxon>Methanobacteriota</taxon>
        <taxon>Stenosarchaea group</taxon>
        <taxon>Halobacteria</taxon>
        <taxon>Halobacteriales</taxon>
        <taxon>Haloferacaceae</taxon>
    </lineage>
</organism>
<evidence type="ECO:0000259" key="2">
    <source>
        <dbReference type="PROSITE" id="PS50926"/>
    </source>
</evidence>
<dbReference type="InterPro" id="IPR002792">
    <property type="entry name" value="TRAM_dom"/>
</dbReference>
<name>A0A1H0Z9J3_9EURY</name>
<protein>
    <recommendedName>
        <fullName evidence="2">TRAM domain-containing protein</fullName>
    </recommendedName>
</protein>
<feature type="compositionally biased region" description="Basic and acidic residues" evidence="1">
    <location>
        <begin position="91"/>
        <end position="116"/>
    </location>
</feature>
<proteinExistence type="predicted"/>
<dbReference type="OrthoDB" id="376980at2157"/>
<dbReference type="InterPro" id="IPR012340">
    <property type="entry name" value="NA-bd_OB-fold"/>
</dbReference>
<evidence type="ECO:0000313" key="3">
    <source>
        <dbReference type="EMBL" id="SDQ23821.1"/>
    </source>
</evidence>
<dbReference type="EMBL" id="FNKQ01000001">
    <property type="protein sequence ID" value="SDQ23821.1"/>
    <property type="molecule type" value="Genomic_DNA"/>
</dbReference>
<dbReference type="Gene3D" id="2.40.50.140">
    <property type="entry name" value="Nucleic acid-binding proteins"/>
    <property type="match status" value="1"/>
</dbReference>